<sequence length="387" mass="44793">MSGEMTPFSVVSAQRREAWAVYVILIGGYIAYCITTIVLAYKSTATPPTSTSLEQYNFIMPDMFLCPEEQTNYAVVWDNATHTTLEDRRHLLASELQNFHCTFHRDSFKSVDDDVDYCREDHEGRCTCTVWKSANPFQSPDSGSSTPYCFQIDMESLIAQRRGAYVRVELNWWWRVIDPTQPFFYRQFQLSLFNKESLAKQRQDPESDQANGFSFVEVNKVQQVNLHKVVHQTYQRNWKYNSGATYGLSRKDSLEYSVTVSGSALESTTDALGDRDQDDLNFLVLYVFIPTQLVTLVKEISPVDWGLLLSQFGGFFTIVSIFFGCLYVPREKRWRQRNYFTVHPWNKQPQECDEDNEEYKIKEPSSKERDPNGSVKEQLDVADTIVP</sequence>
<keyword evidence="2" id="KW-1133">Transmembrane helix</keyword>
<evidence type="ECO:0000313" key="4">
    <source>
        <dbReference type="Proteomes" id="UP001190700"/>
    </source>
</evidence>
<protein>
    <submittedName>
        <fullName evidence="3">Uncharacterized protein</fullName>
    </submittedName>
</protein>
<feature type="transmembrane region" description="Helical" evidence="2">
    <location>
        <begin position="280"/>
        <end position="297"/>
    </location>
</feature>
<dbReference type="Proteomes" id="UP001190700">
    <property type="component" value="Unassembled WGS sequence"/>
</dbReference>
<feature type="transmembrane region" description="Helical" evidence="2">
    <location>
        <begin position="309"/>
        <end position="328"/>
    </location>
</feature>
<name>A0AAE0GXX2_9CHLO</name>
<feature type="region of interest" description="Disordered" evidence="1">
    <location>
        <begin position="346"/>
        <end position="387"/>
    </location>
</feature>
<gene>
    <name evidence="3" type="ORF">CYMTET_6050</name>
</gene>
<organism evidence="3 4">
    <name type="scientific">Cymbomonas tetramitiformis</name>
    <dbReference type="NCBI Taxonomy" id="36881"/>
    <lineage>
        <taxon>Eukaryota</taxon>
        <taxon>Viridiplantae</taxon>
        <taxon>Chlorophyta</taxon>
        <taxon>Pyramimonadophyceae</taxon>
        <taxon>Pyramimonadales</taxon>
        <taxon>Pyramimonadaceae</taxon>
        <taxon>Cymbomonas</taxon>
    </lineage>
</organism>
<dbReference type="AlphaFoldDB" id="A0AAE0GXX2"/>
<proteinExistence type="predicted"/>
<keyword evidence="4" id="KW-1185">Reference proteome</keyword>
<evidence type="ECO:0000313" key="3">
    <source>
        <dbReference type="EMBL" id="KAK3286389.1"/>
    </source>
</evidence>
<keyword evidence="2" id="KW-0472">Membrane</keyword>
<keyword evidence="2" id="KW-0812">Transmembrane</keyword>
<feature type="compositionally biased region" description="Basic and acidic residues" evidence="1">
    <location>
        <begin position="358"/>
        <end position="371"/>
    </location>
</feature>
<evidence type="ECO:0000256" key="2">
    <source>
        <dbReference type="SAM" id="Phobius"/>
    </source>
</evidence>
<reference evidence="3 4" key="1">
    <citation type="journal article" date="2015" name="Genome Biol. Evol.">
        <title>Comparative Genomics of a Bacterivorous Green Alga Reveals Evolutionary Causalities and Consequences of Phago-Mixotrophic Mode of Nutrition.</title>
        <authorList>
            <person name="Burns J.A."/>
            <person name="Paasch A."/>
            <person name="Narechania A."/>
            <person name="Kim E."/>
        </authorList>
    </citation>
    <scope>NUCLEOTIDE SEQUENCE [LARGE SCALE GENOMIC DNA]</scope>
    <source>
        <strain evidence="3 4">PLY_AMNH</strain>
    </source>
</reference>
<feature type="transmembrane region" description="Helical" evidence="2">
    <location>
        <begin position="20"/>
        <end position="41"/>
    </location>
</feature>
<comment type="caution">
    <text evidence="3">The sequence shown here is derived from an EMBL/GenBank/DDBJ whole genome shotgun (WGS) entry which is preliminary data.</text>
</comment>
<evidence type="ECO:0000256" key="1">
    <source>
        <dbReference type="SAM" id="MobiDB-lite"/>
    </source>
</evidence>
<accession>A0AAE0GXX2</accession>
<dbReference type="EMBL" id="LGRX02001291">
    <property type="protein sequence ID" value="KAK3286389.1"/>
    <property type="molecule type" value="Genomic_DNA"/>
</dbReference>